<dbReference type="Gene3D" id="3.40.50.10490">
    <property type="entry name" value="Glucose-6-phosphate isomerase like protein, domain 1"/>
    <property type="match status" value="3"/>
</dbReference>
<dbReference type="EMBL" id="CAGS01000189">
    <property type="protein sequence ID" value="CCF83746.1"/>
    <property type="molecule type" value="Genomic_DNA"/>
</dbReference>
<evidence type="ECO:0000313" key="14">
    <source>
        <dbReference type="Proteomes" id="UP000004221"/>
    </source>
</evidence>
<dbReference type="PANTHER" id="PTHR10683">
    <property type="entry name" value="TRANSALDOLASE"/>
    <property type="match status" value="1"/>
</dbReference>
<dbReference type="GO" id="GO:0006094">
    <property type="term" value="P:gluconeogenesis"/>
    <property type="evidence" value="ECO:0007669"/>
    <property type="project" value="UniProtKB-KW"/>
</dbReference>
<dbReference type="PRINTS" id="PR00662">
    <property type="entry name" value="G6PISOMERASE"/>
</dbReference>
<dbReference type="Pfam" id="PF00342">
    <property type="entry name" value="PGI"/>
    <property type="match status" value="1"/>
</dbReference>
<reference evidence="13 14" key="1">
    <citation type="journal article" date="2012" name="ISME J.">
        <title>Nitrification expanded: discovery, physiology and genomics of a nitrite-oxidizing bacterium from the phylum Chloroflexi.</title>
        <authorList>
            <person name="Sorokin D.Y."/>
            <person name="Lucker S."/>
            <person name="Vejmelkova D."/>
            <person name="Kostrikina N.A."/>
            <person name="Kleerebezem R."/>
            <person name="Rijpstra W.I."/>
            <person name="Damste J.S."/>
            <person name="Le Paslier D."/>
            <person name="Muyzer G."/>
            <person name="Wagner M."/>
            <person name="van Loosdrecht M.C."/>
            <person name="Daims H."/>
        </authorList>
    </citation>
    <scope>NUCLEOTIDE SEQUENCE [LARGE SCALE GENOMIC DNA]</scope>
    <source>
        <strain evidence="14">none</strain>
    </source>
</reference>
<dbReference type="NCBIfam" id="NF002881">
    <property type="entry name" value="PRK03343.1"/>
    <property type="match status" value="1"/>
</dbReference>
<dbReference type="Gene3D" id="3.20.20.70">
    <property type="entry name" value="Aldolase class I"/>
    <property type="match status" value="1"/>
</dbReference>
<evidence type="ECO:0000256" key="8">
    <source>
        <dbReference type="ARBA" id="ARBA00023126"/>
    </source>
</evidence>
<dbReference type="NCBIfam" id="NF007080">
    <property type="entry name" value="PRK09533.1"/>
    <property type="match status" value="1"/>
</dbReference>
<dbReference type="InterPro" id="IPR035476">
    <property type="entry name" value="SIS_PGI_1"/>
</dbReference>
<evidence type="ECO:0000256" key="9">
    <source>
        <dbReference type="ARBA" id="ARBA00023270"/>
    </source>
</evidence>
<keyword evidence="12" id="KW-0324">Glycolysis</keyword>
<dbReference type="GO" id="GO:0005737">
    <property type="term" value="C:cytoplasm"/>
    <property type="evidence" value="ECO:0007669"/>
    <property type="project" value="UniProtKB-SubCell"/>
</dbReference>
<proteinExistence type="inferred from homology"/>
<dbReference type="OrthoDB" id="140919at2"/>
<feature type="active site" description="Schiff-base intermediate with substrate" evidence="11">
    <location>
        <position position="140"/>
    </location>
</feature>
<dbReference type="RefSeq" id="WP_008477326.1">
    <property type="nucleotide sequence ID" value="NZ_CAGS01000189.1"/>
</dbReference>
<dbReference type="InterPro" id="IPR018225">
    <property type="entry name" value="Transaldolase_AS"/>
</dbReference>
<dbReference type="Pfam" id="PF00923">
    <property type="entry name" value="TAL_FSA"/>
    <property type="match status" value="1"/>
</dbReference>
<dbReference type="CDD" id="cd05015">
    <property type="entry name" value="SIS_PGI_1"/>
    <property type="match status" value="1"/>
</dbReference>
<dbReference type="GO" id="GO:0006098">
    <property type="term" value="P:pentose-phosphate shunt"/>
    <property type="evidence" value="ECO:0007669"/>
    <property type="project" value="UniProtKB-UniRule"/>
</dbReference>
<evidence type="ECO:0000256" key="11">
    <source>
        <dbReference type="HAMAP-Rule" id="MF_00493"/>
    </source>
</evidence>
<evidence type="ECO:0000256" key="12">
    <source>
        <dbReference type="RuleBase" id="RU000612"/>
    </source>
</evidence>
<keyword evidence="12" id="KW-0312">Gluconeogenesis</keyword>
<dbReference type="SUPFAM" id="SSF51569">
    <property type="entry name" value="Aldolase"/>
    <property type="match status" value="1"/>
</dbReference>
<protein>
    <recommendedName>
        <fullName evidence="5 11">Transaldolase</fullName>
        <ecNumber evidence="5 11">2.2.1.2</ecNumber>
    </recommendedName>
</protein>
<dbReference type="PROSITE" id="PS51463">
    <property type="entry name" value="P_GLUCOSE_ISOMERASE_3"/>
    <property type="match status" value="1"/>
</dbReference>
<evidence type="ECO:0000256" key="1">
    <source>
        <dbReference type="ARBA" id="ARBA00003518"/>
    </source>
</evidence>
<dbReference type="NCBIfam" id="TIGR00876">
    <property type="entry name" value="tal_mycobact"/>
    <property type="match status" value="1"/>
</dbReference>
<sequence length="942" mass="103819">MANPLRELAEFDQSFWLDYLSRPLITSGELADLIENDGLRGMTSNPTIFEKALSTTDEYDMEIRRLIAASESNEAIFEDLAIHDVQMAADLLRPVYDGSQGQDGFVSLELPPSLAYQTEESIRQARRLFAKINRSNVLIKVPGTPEGLPAIEELIAEGVNVNITLLFSVDTYEKIAEAYIRGLERRVAQGKPVDRIASVASFFVSRVDTQVDRRIDEMLAKTSDPDRRKALESLRGETAIANAKIAYQRCKRIFLEGERFRTLEAQHGARIQRPLWASTSTKNPAYSDVKYIEALIGPHTVETMAPASVAAFRDHGVVRATLDRDVDEAYRTLETLAEVGISYDEVTRTLQKDGVESFAQSFDNILAGIERKRVSLTGPSEGSTVSPSPFDSEVRSAVERLAAGDFIERLWQRDPGLWTTEPAARKTIENRLGWMTVYQTMLDRIKEFDDLAADIKSEGFTTVLLLGMGGSSLAPEVFQRIFGNQIGFPELVVVDTTDPDAILKIQQSVDLDRSLFIVSTKSGTTVETLSLFQYFYSLMTDRLGAEAGKRFIAITDPGTALESIAKNSGFRYLFLNPPDIGGRYSALSYFGLVPAAVIGLNIRRLLEPVFPMAHRSRESSPENPALQLGTALGLLVQAGIDKATFVLDPAIASLADWLEQLLAESTGKQGTGLIPIVHEPEGAPGSYGSDRFFVGIDLAPQPNADTDAFLAGVETAGHPVIRLRLASDWELGAELFRWELATAIAGSILGINPFDEPNVKESKDNTNRLLDEYQEQHRLPALPVAATEDGVEASGVSATSIREALERFLDQITDGEYLAIMAFAERDPETERRLVEMRGLLRERLRVATTLGYGPRFLHSIGQLYKGGPPTGAFLQILVEPRQDIPIPGQEYSFGTLFRAQALGDYQALATRGRPLLRLTLSGDPVRGLDRVLEALIVAATR</sequence>
<comment type="caution">
    <text evidence="13">The sequence shown here is derived from an EMBL/GenBank/DDBJ whole genome shotgun (WGS) entry which is preliminary data.</text>
</comment>
<evidence type="ECO:0000256" key="5">
    <source>
        <dbReference type="ARBA" id="ARBA00013151"/>
    </source>
</evidence>
<evidence type="ECO:0000313" key="13">
    <source>
        <dbReference type="EMBL" id="CCF83746.1"/>
    </source>
</evidence>
<dbReference type="PROSITE" id="PS00958">
    <property type="entry name" value="TRANSALDOLASE_2"/>
    <property type="match status" value="1"/>
</dbReference>
<keyword evidence="12 13" id="KW-0413">Isomerase</keyword>
<comment type="similarity">
    <text evidence="12">Belongs to the GPI family.</text>
</comment>
<name>I4EGD4_9BACT</name>
<dbReference type="CDD" id="cd00955">
    <property type="entry name" value="Transaldolase_like"/>
    <property type="match status" value="1"/>
</dbReference>
<dbReference type="InterPro" id="IPR001585">
    <property type="entry name" value="TAL/FSA"/>
</dbReference>
<comment type="similarity">
    <text evidence="4 11">Belongs to the transaldolase family. Type 2 subfamily.</text>
</comment>
<comment type="catalytic activity">
    <reaction evidence="10 11">
        <text>D-sedoheptulose 7-phosphate + D-glyceraldehyde 3-phosphate = D-erythrose 4-phosphate + beta-D-fructose 6-phosphate</text>
        <dbReference type="Rhea" id="RHEA:17053"/>
        <dbReference type="ChEBI" id="CHEBI:16897"/>
        <dbReference type="ChEBI" id="CHEBI:57483"/>
        <dbReference type="ChEBI" id="CHEBI:57634"/>
        <dbReference type="ChEBI" id="CHEBI:59776"/>
        <dbReference type="EC" id="2.2.1.2"/>
    </reaction>
</comment>
<evidence type="ECO:0000256" key="3">
    <source>
        <dbReference type="ARBA" id="ARBA00004857"/>
    </source>
</evidence>
<evidence type="ECO:0000256" key="2">
    <source>
        <dbReference type="ARBA" id="ARBA00004496"/>
    </source>
</evidence>
<dbReference type="GO" id="GO:0006096">
    <property type="term" value="P:glycolytic process"/>
    <property type="evidence" value="ECO:0007669"/>
    <property type="project" value="UniProtKB-UniPathway"/>
</dbReference>
<dbReference type="UniPathway" id="UPA00115">
    <property type="reaction ID" value="UER00414"/>
</dbReference>
<evidence type="ECO:0000256" key="7">
    <source>
        <dbReference type="ARBA" id="ARBA00022679"/>
    </source>
</evidence>
<comment type="pathway">
    <text evidence="12">Carbohydrate degradation; glycolysis; D-glyceraldehyde 3-phosphate and glycerone phosphate from D-glucose: step 2/4.</text>
</comment>
<comment type="pathway">
    <text evidence="3 11">Carbohydrate degradation; pentose phosphate pathway; D-glyceraldehyde 3-phosphate and beta-D-fructose 6-phosphate from D-ribose 5-phosphate and D-xylulose 5-phosphate (non-oxidative stage): step 2/3.</text>
</comment>
<dbReference type="InterPro" id="IPR001672">
    <property type="entry name" value="G6P_Isomerase"/>
</dbReference>
<dbReference type="GO" id="GO:0004347">
    <property type="term" value="F:glucose-6-phosphate isomerase activity"/>
    <property type="evidence" value="ECO:0007669"/>
    <property type="project" value="UniProtKB-EC"/>
</dbReference>
<gene>
    <name evidence="13" type="primary">pgi</name>
    <name evidence="11 13" type="synonym">tal</name>
    <name evidence="13" type="ORF">NITHO_2690015</name>
</gene>
<keyword evidence="7 11" id="KW-0808">Transferase</keyword>
<dbReference type="SUPFAM" id="SSF53697">
    <property type="entry name" value="SIS domain"/>
    <property type="match status" value="1"/>
</dbReference>
<dbReference type="Proteomes" id="UP000004221">
    <property type="component" value="Unassembled WGS sequence"/>
</dbReference>
<dbReference type="HAMAP" id="MF_00493">
    <property type="entry name" value="Transaldolase_2"/>
    <property type="match status" value="1"/>
</dbReference>
<comment type="function">
    <text evidence="1 11">Transaldolase is important for the balance of metabolites in the pentose-phosphate pathway.</text>
</comment>
<keyword evidence="14" id="KW-1185">Reference proteome</keyword>
<dbReference type="GO" id="GO:0004801">
    <property type="term" value="F:transaldolase activity"/>
    <property type="evidence" value="ECO:0007669"/>
    <property type="project" value="UniProtKB-UniRule"/>
</dbReference>
<evidence type="ECO:0000256" key="6">
    <source>
        <dbReference type="ARBA" id="ARBA00022490"/>
    </source>
</evidence>
<dbReference type="InterPro" id="IPR013785">
    <property type="entry name" value="Aldolase_TIM"/>
</dbReference>
<comment type="subcellular location">
    <subcellularLocation>
        <location evidence="2 11">Cytoplasm</location>
    </subcellularLocation>
</comment>
<keyword evidence="8 11" id="KW-0570">Pentose shunt</keyword>
<dbReference type="PANTHER" id="PTHR10683:SF31">
    <property type="entry name" value="TRANSALDOLASE"/>
    <property type="match status" value="1"/>
</dbReference>
<keyword evidence="6 11" id="KW-0963">Cytoplasm</keyword>
<keyword evidence="9 11" id="KW-0704">Schiff base</keyword>
<dbReference type="AlphaFoldDB" id="I4EGD4"/>
<evidence type="ECO:0000256" key="10">
    <source>
        <dbReference type="ARBA" id="ARBA00048810"/>
    </source>
</evidence>
<dbReference type="InterPro" id="IPR046348">
    <property type="entry name" value="SIS_dom_sf"/>
</dbReference>
<accession>I4EGD4</accession>
<evidence type="ECO:0000256" key="4">
    <source>
        <dbReference type="ARBA" id="ARBA00008426"/>
    </source>
</evidence>
<organism evidence="13 14">
    <name type="scientific">Nitrolancea hollandica Lb</name>
    <dbReference type="NCBI Taxonomy" id="1129897"/>
    <lineage>
        <taxon>Bacteria</taxon>
        <taxon>Pseudomonadati</taxon>
        <taxon>Thermomicrobiota</taxon>
        <taxon>Thermomicrobia</taxon>
        <taxon>Sphaerobacterales</taxon>
        <taxon>Sphaerobacterineae</taxon>
        <taxon>Sphaerobacteraceae</taxon>
        <taxon>Nitrolancea</taxon>
    </lineage>
</organism>
<comment type="catalytic activity">
    <reaction evidence="12">
        <text>alpha-D-glucose 6-phosphate = beta-D-fructose 6-phosphate</text>
        <dbReference type="Rhea" id="RHEA:11816"/>
        <dbReference type="ChEBI" id="CHEBI:57634"/>
        <dbReference type="ChEBI" id="CHEBI:58225"/>
        <dbReference type="EC" id="5.3.1.9"/>
    </reaction>
</comment>
<dbReference type="GO" id="GO:0097367">
    <property type="term" value="F:carbohydrate derivative binding"/>
    <property type="evidence" value="ECO:0007669"/>
    <property type="project" value="InterPro"/>
</dbReference>
<dbReference type="EC" id="2.2.1.2" evidence="5 11"/>
<dbReference type="InterPro" id="IPR004732">
    <property type="entry name" value="Transaldolase_2"/>
</dbReference>
<dbReference type="UniPathway" id="UPA00109">
    <property type="reaction ID" value="UER00181"/>
</dbReference>